<keyword evidence="3" id="KW-1003">Cell membrane</keyword>
<dbReference type="PANTHER" id="PTHR34583:SF2">
    <property type="entry name" value="ANTIPORTER SUBUNIT MNHC2-RELATED"/>
    <property type="match status" value="1"/>
</dbReference>
<gene>
    <name evidence="8" type="ORF">BE04_02155</name>
</gene>
<dbReference type="Pfam" id="PF00420">
    <property type="entry name" value="Oxidored_q2"/>
    <property type="match status" value="1"/>
</dbReference>
<comment type="similarity">
    <text evidence="2">Belongs to the CPA3 antiporters (TC 2.A.63) subunit C family.</text>
</comment>
<dbReference type="Proteomes" id="UP000075604">
    <property type="component" value="Unassembled WGS sequence"/>
</dbReference>
<evidence type="ECO:0000256" key="1">
    <source>
        <dbReference type="ARBA" id="ARBA00004651"/>
    </source>
</evidence>
<dbReference type="InterPro" id="IPR050601">
    <property type="entry name" value="CPA3_antiporter_subunitC"/>
</dbReference>
<keyword evidence="4 7" id="KW-0812">Transmembrane</keyword>
<protein>
    <submittedName>
        <fullName evidence="8">Cation:proton antiporter</fullName>
    </submittedName>
</protein>
<dbReference type="NCBIfam" id="NF009302">
    <property type="entry name" value="PRK12659.1"/>
    <property type="match status" value="1"/>
</dbReference>
<evidence type="ECO:0000256" key="4">
    <source>
        <dbReference type="ARBA" id="ARBA00022692"/>
    </source>
</evidence>
<organism evidence="8 9">
    <name type="scientific">Sorangium cellulosum</name>
    <name type="common">Polyangium cellulosum</name>
    <dbReference type="NCBI Taxonomy" id="56"/>
    <lineage>
        <taxon>Bacteria</taxon>
        <taxon>Pseudomonadati</taxon>
        <taxon>Myxococcota</taxon>
        <taxon>Polyangia</taxon>
        <taxon>Polyangiales</taxon>
        <taxon>Polyangiaceae</taxon>
        <taxon>Sorangium</taxon>
    </lineage>
</organism>
<evidence type="ECO:0000313" key="9">
    <source>
        <dbReference type="Proteomes" id="UP000075604"/>
    </source>
</evidence>
<evidence type="ECO:0000256" key="6">
    <source>
        <dbReference type="ARBA" id="ARBA00023136"/>
    </source>
</evidence>
<feature type="transmembrane region" description="Helical" evidence="7">
    <location>
        <begin position="28"/>
        <end position="52"/>
    </location>
</feature>
<evidence type="ECO:0000256" key="2">
    <source>
        <dbReference type="ARBA" id="ARBA00010388"/>
    </source>
</evidence>
<dbReference type="Gene3D" id="1.10.287.3510">
    <property type="match status" value="1"/>
</dbReference>
<keyword evidence="5 7" id="KW-1133">Transmembrane helix</keyword>
<dbReference type="EMBL" id="JELX01004475">
    <property type="protein sequence ID" value="KYF47746.1"/>
    <property type="molecule type" value="Genomic_DNA"/>
</dbReference>
<dbReference type="PANTHER" id="PTHR34583">
    <property type="entry name" value="ANTIPORTER SUBUNIT MNHC2-RELATED"/>
    <property type="match status" value="1"/>
</dbReference>
<dbReference type="InterPro" id="IPR039428">
    <property type="entry name" value="NUOK/Mnh_C1-like"/>
</dbReference>
<evidence type="ECO:0000256" key="3">
    <source>
        <dbReference type="ARBA" id="ARBA00022475"/>
    </source>
</evidence>
<feature type="transmembrane region" description="Helical" evidence="7">
    <location>
        <begin position="6"/>
        <end position="21"/>
    </location>
</feature>
<evidence type="ECO:0000256" key="5">
    <source>
        <dbReference type="ARBA" id="ARBA00022989"/>
    </source>
</evidence>
<proteinExistence type="inferred from homology"/>
<comment type="subcellular location">
    <subcellularLocation>
        <location evidence="1">Cell membrane</location>
        <topology evidence="1">Multi-pass membrane protein</topology>
    </subcellularLocation>
</comment>
<dbReference type="GO" id="GO:0005886">
    <property type="term" value="C:plasma membrane"/>
    <property type="evidence" value="ECO:0007669"/>
    <property type="project" value="UniProtKB-SubCell"/>
</dbReference>
<name>A0A150NZJ5_SORCE</name>
<dbReference type="AlphaFoldDB" id="A0A150NZJ5"/>
<reference evidence="8 9" key="1">
    <citation type="submission" date="2014-02" db="EMBL/GenBank/DDBJ databases">
        <title>The small core and large imbalanced accessory genome model reveals a collaborative survival strategy of Sorangium cellulosum strains in nature.</title>
        <authorList>
            <person name="Han K."/>
            <person name="Peng R."/>
            <person name="Blom J."/>
            <person name="Li Y.-Z."/>
        </authorList>
    </citation>
    <scope>NUCLEOTIDE SEQUENCE [LARGE SCALE GENOMIC DNA]</scope>
    <source>
        <strain evidence="8 9">So0157-18</strain>
    </source>
</reference>
<keyword evidence="6 7" id="KW-0472">Membrane</keyword>
<comment type="caution">
    <text evidence="8">The sequence shown here is derived from an EMBL/GenBank/DDBJ whole genome shotgun (WGS) entry which is preliminary data.</text>
</comment>
<evidence type="ECO:0000256" key="7">
    <source>
        <dbReference type="SAM" id="Phobius"/>
    </source>
</evidence>
<sequence length="115" mass="12077">MTVLLAIVVGGLYASGLFLMLRRSIVKLAFGLVLLGHGTNLLILTAGGVVRGRPPLIPRGGEVFHAPPADPMAQALILTAIVISFAVVAFAVVLLHRVHRTMGSDDIDSLESTDP</sequence>
<evidence type="ECO:0000313" key="8">
    <source>
        <dbReference type="EMBL" id="KYF47746.1"/>
    </source>
</evidence>
<accession>A0A150NZJ5</accession>
<feature type="transmembrane region" description="Helical" evidence="7">
    <location>
        <begin position="72"/>
        <end position="95"/>
    </location>
</feature>